<proteinExistence type="predicted"/>
<name>A0A699I904_TANCI</name>
<dbReference type="EMBL" id="BKCJ010239696">
    <property type="protein sequence ID" value="GEZ08946.1"/>
    <property type="molecule type" value="Genomic_DNA"/>
</dbReference>
<comment type="caution">
    <text evidence="1">The sequence shown here is derived from an EMBL/GenBank/DDBJ whole genome shotgun (WGS) entry which is preliminary data.</text>
</comment>
<organism evidence="1">
    <name type="scientific">Tanacetum cinerariifolium</name>
    <name type="common">Dalmatian daisy</name>
    <name type="synonym">Chrysanthemum cinerariifolium</name>
    <dbReference type="NCBI Taxonomy" id="118510"/>
    <lineage>
        <taxon>Eukaryota</taxon>
        <taxon>Viridiplantae</taxon>
        <taxon>Streptophyta</taxon>
        <taxon>Embryophyta</taxon>
        <taxon>Tracheophyta</taxon>
        <taxon>Spermatophyta</taxon>
        <taxon>Magnoliopsida</taxon>
        <taxon>eudicotyledons</taxon>
        <taxon>Gunneridae</taxon>
        <taxon>Pentapetalae</taxon>
        <taxon>asterids</taxon>
        <taxon>campanulids</taxon>
        <taxon>Asterales</taxon>
        <taxon>Asteraceae</taxon>
        <taxon>Asteroideae</taxon>
        <taxon>Anthemideae</taxon>
        <taxon>Anthemidinae</taxon>
        <taxon>Tanacetum</taxon>
    </lineage>
</organism>
<dbReference type="AlphaFoldDB" id="A0A699I904"/>
<protein>
    <submittedName>
        <fullName evidence="1">Gag-Pol polyprotein</fullName>
    </submittedName>
</protein>
<evidence type="ECO:0000313" key="1">
    <source>
        <dbReference type="EMBL" id="GEZ08946.1"/>
    </source>
</evidence>
<accession>A0A699I904</accession>
<sequence length="93" mass="10778">MSTQQDIYAAGFENRPPMLKKENYVPCSSRLLCVWGHFGDVRSEGLMLGEIKLLLVAFDSQLKVEEFLLDQEKQQVFNITQIKSWEVSFHELV</sequence>
<gene>
    <name evidence="1" type="ORF">Tci_480919</name>
</gene>
<reference evidence="1" key="1">
    <citation type="journal article" date="2019" name="Sci. Rep.">
        <title>Draft genome of Tanacetum cinerariifolium, the natural source of mosquito coil.</title>
        <authorList>
            <person name="Yamashiro T."/>
            <person name="Shiraishi A."/>
            <person name="Satake H."/>
            <person name="Nakayama K."/>
        </authorList>
    </citation>
    <scope>NUCLEOTIDE SEQUENCE</scope>
</reference>